<feature type="compositionally biased region" description="Polar residues" evidence="1">
    <location>
        <begin position="319"/>
        <end position="329"/>
    </location>
</feature>
<dbReference type="FunFam" id="1.10.287.110:FF:000073">
    <property type="entry name" value="DnaJ domain protein"/>
    <property type="match status" value="1"/>
</dbReference>
<dbReference type="GO" id="GO:0031072">
    <property type="term" value="F:heat shock protein binding"/>
    <property type="evidence" value="ECO:0007669"/>
    <property type="project" value="TreeGrafter"/>
</dbReference>
<evidence type="ECO:0000313" key="4">
    <source>
        <dbReference type="Proteomes" id="UP001150941"/>
    </source>
</evidence>
<proteinExistence type="predicted"/>
<dbReference type="OrthoDB" id="10250354at2759"/>
<name>A0A9W9TWT7_9EURO</name>
<dbReference type="PANTHER" id="PTHR44144:SF1">
    <property type="entry name" value="DNAJ HOMOLOG SUBFAMILY C MEMBER 9"/>
    <property type="match status" value="1"/>
</dbReference>
<keyword evidence="4" id="KW-1185">Reference proteome</keyword>
<feature type="region of interest" description="Disordered" evidence="1">
    <location>
        <begin position="83"/>
        <end position="530"/>
    </location>
</feature>
<dbReference type="SUPFAM" id="SSF46565">
    <property type="entry name" value="Chaperone J-domain"/>
    <property type="match status" value="1"/>
</dbReference>
<dbReference type="PROSITE" id="PS50076">
    <property type="entry name" value="DNAJ_2"/>
    <property type="match status" value="1"/>
</dbReference>
<dbReference type="GO" id="GO:0005634">
    <property type="term" value="C:nucleus"/>
    <property type="evidence" value="ECO:0007669"/>
    <property type="project" value="TreeGrafter"/>
</dbReference>
<dbReference type="PROSITE" id="PS00636">
    <property type="entry name" value="DNAJ_1"/>
    <property type="match status" value="1"/>
</dbReference>
<feature type="compositionally biased region" description="Basic and acidic residues" evidence="1">
    <location>
        <begin position="230"/>
        <end position="281"/>
    </location>
</feature>
<evidence type="ECO:0000313" key="3">
    <source>
        <dbReference type="EMBL" id="KAJ5246505.1"/>
    </source>
</evidence>
<feature type="compositionally biased region" description="Basic and acidic residues" evidence="1">
    <location>
        <begin position="462"/>
        <end position="503"/>
    </location>
</feature>
<comment type="caution">
    <text evidence="3">The sequence shown here is derived from an EMBL/GenBank/DDBJ whole genome shotgun (WGS) entry which is preliminary data.</text>
</comment>
<dbReference type="Proteomes" id="UP001150941">
    <property type="component" value="Unassembled WGS sequence"/>
</dbReference>
<gene>
    <name evidence="3" type="ORF">N7468_001488</name>
</gene>
<reference evidence="3" key="2">
    <citation type="journal article" date="2023" name="IMA Fungus">
        <title>Comparative genomic study of the Penicillium genus elucidates a diverse pangenome and 15 lateral gene transfer events.</title>
        <authorList>
            <person name="Petersen C."/>
            <person name="Sorensen T."/>
            <person name="Nielsen M.R."/>
            <person name="Sondergaard T.E."/>
            <person name="Sorensen J.L."/>
            <person name="Fitzpatrick D.A."/>
            <person name="Frisvad J.C."/>
            <person name="Nielsen K.L."/>
        </authorList>
    </citation>
    <scope>NUCLEOTIDE SEQUENCE</scope>
    <source>
        <strain evidence="3">IBT 19713</strain>
    </source>
</reference>
<evidence type="ECO:0000256" key="1">
    <source>
        <dbReference type="SAM" id="MobiDB-lite"/>
    </source>
</evidence>
<dbReference type="InterPro" id="IPR018253">
    <property type="entry name" value="DnaJ_domain_CS"/>
</dbReference>
<organism evidence="3 4">
    <name type="scientific">Penicillium chermesinum</name>
    <dbReference type="NCBI Taxonomy" id="63820"/>
    <lineage>
        <taxon>Eukaryota</taxon>
        <taxon>Fungi</taxon>
        <taxon>Dikarya</taxon>
        <taxon>Ascomycota</taxon>
        <taxon>Pezizomycotina</taxon>
        <taxon>Eurotiomycetes</taxon>
        <taxon>Eurotiomycetidae</taxon>
        <taxon>Eurotiales</taxon>
        <taxon>Aspergillaceae</taxon>
        <taxon>Penicillium</taxon>
    </lineage>
</organism>
<sequence length="530" mass="61813">MSSPDIDPYATLGVPKEASITEIRAAHRKRVLKCHPDKIQDESQRMIAQDEFQRVQQAYELLSDETRRDRYDKKVRLAELKRDVAEQRRRTGESAYAVPRSGSSREFREGHVVEERAPMESFLDEEFRFTDEPRPMHRKTNDYERRPKTKTEEKKKTRAPPTSERAAKEQVRESTKASHSERQRQRDRERQRQTSEKYYDYSRYISDESESESEVSEYEYVRMKKQPSRRTRESRSRPAESSRRREHVYEDAQYRTEYKPEYKPEYKSATRAAEDYIERTKYGGVPDDPIRSSRSPQRRRGYDSVEPEISASRRAGRSSYENLDSPSRNYESKPPKMPSVATQPINKASLRPSLLSTRSANAAGTAFTRPKASGRDNDVLAKMAAEPIPRSSKKYESAHSSPCTTPEIPQASPKVTTRYTIEPTIIEPSKSKYRTASPSRRERERDREPRTAPPKRASTYDYKSESSPRIEVRQVRPTRPHGDVEYSPRVRREDVKFAQEIRPTDATTSSRSYYGEQPHRQAPRRMATYA</sequence>
<feature type="compositionally biased region" description="Basic and acidic residues" evidence="1">
    <location>
        <begin position="83"/>
        <end position="92"/>
    </location>
</feature>
<dbReference type="InterPro" id="IPR001623">
    <property type="entry name" value="DnaJ_domain"/>
</dbReference>
<accession>A0A9W9TWT7</accession>
<reference evidence="3" key="1">
    <citation type="submission" date="2022-11" db="EMBL/GenBank/DDBJ databases">
        <authorList>
            <person name="Petersen C."/>
        </authorList>
    </citation>
    <scope>NUCLEOTIDE SEQUENCE</scope>
    <source>
        <strain evidence="3">IBT 19713</strain>
    </source>
</reference>
<dbReference type="CDD" id="cd06257">
    <property type="entry name" value="DnaJ"/>
    <property type="match status" value="1"/>
</dbReference>
<feature type="domain" description="J" evidence="2">
    <location>
        <begin position="7"/>
        <end position="75"/>
    </location>
</feature>
<feature type="compositionally biased region" description="Basic and acidic residues" evidence="1">
    <location>
        <begin position="125"/>
        <end position="155"/>
    </location>
</feature>
<dbReference type="PANTHER" id="PTHR44144">
    <property type="entry name" value="DNAJ HOMOLOG SUBFAMILY C MEMBER 9"/>
    <property type="match status" value="1"/>
</dbReference>
<dbReference type="InterPro" id="IPR036869">
    <property type="entry name" value="J_dom_sf"/>
</dbReference>
<protein>
    <recommendedName>
        <fullName evidence="2">J domain-containing protein</fullName>
    </recommendedName>
</protein>
<dbReference type="Gene3D" id="1.10.287.110">
    <property type="entry name" value="DnaJ domain"/>
    <property type="match status" value="1"/>
</dbReference>
<evidence type="ECO:0000259" key="2">
    <source>
        <dbReference type="PROSITE" id="PS50076"/>
    </source>
</evidence>
<feature type="compositionally biased region" description="Acidic residues" evidence="1">
    <location>
        <begin position="207"/>
        <end position="217"/>
    </location>
</feature>
<dbReference type="GO" id="GO:0005737">
    <property type="term" value="C:cytoplasm"/>
    <property type="evidence" value="ECO:0007669"/>
    <property type="project" value="TreeGrafter"/>
</dbReference>
<dbReference type="AlphaFoldDB" id="A0A9W9TWT7"/>
<dbReference type="Pfam" id="PF00226">
    <property type="entry name" value="DnaJ"/>
    <property type="match status" value="1"/>
</dbReference>
<feature type="compositionally biased region" description="Basic and acidic residues" evidence="1">
    <location>
        <begin position="439"/>
        <end position="450"/>
    </location>
</feature>
<feature type="compositionally biased region" description="Basic and acidic residues" evidence="1">
    <location>
        <begin position="165"/>
        <end position="200"/>
    </location>
</feature>
<dbReference type="SMART" id="SM00271">
    <property type="entry name" value="DnaJ"/>
    <property type="match status" value="1"/>
</dbReference>
<feature type="compositionally biased region" description="Basic and acidic residues" evidence="1">
    <location>
        <begin position="103"/>
        <end position="118"/>
    </location>
</feature>
<dbReference type="GeneID" id="83198088"/>
<dbReference type="PRINTS" id="PR00625">
    <property type="entry name" value="JDOMAIN"/>
</dbReference>
<dbReference type="InterPro" id="IPR052594">
    <property type="entry name" value="J_domain-containing_protein"/>
</dbReference>
<dbReference type="EMBL" id="JAPQKS010000002">
    <property type="protein sequence ID" value="KAJ5246505.1"/>
    <property type="molecule type" value="Genomic_DNA"/>
</dbReference>
<dbReference type="RefSeq" id="XP_058333926.1">
    <property type="nucleotide sequence ID" value="XM_058470785.1"/>
</dbReference>